<evidence type="ECO:0000256" key="3">
    <source>
        <dbReference type="SAM" id="MobiDB-lite"/>
    </source>
</evidence>
<dbReference type="PANTHER" id="PTHR46128:SF211">
    <property type="entry name" value="PENTACOTRIPEPTIDE-REPEAT REGION OF PRORP DOMAIN-CONTAINING PROTEIN"/>
    <property type="match status" value="1"/>
</dbReference>
<gene>
    <name evidence="4" type="ORF">VHEMI01523</name>
</gene>
<proteinExistence type="inferred from homology"/>
<keyword evidence="5" id="KW-1185">Reference proteome</keyword>
<feature type="compositionally biased region" description="Basic and acidic residues" evidence="3">
    <location>
        <begin position="661"/>
        <end position="693"/>
    </location>
</feature>
<dbReference type="PANTHER" id="PTHR46128">
    <property type="entry name" value="MITOCHONDRIAL GROUP I INTRON SPLICING FACTOR CCM1"/>
    <property type="match status" value="1"/>
</dbReference>
<dbReference type="AlphaFoldDB" id="A0A0A1STA0"/>
<accession>A0A0A1STA0</accession>
<comment type="similarity">
    <text evidence="1">Belongs to the PPR family. P subfamily.</text>
</comment>
<feature type="region of interest" description="Disordered" evidence="3">
    <location>
        <begin position="661"/>
        <end position="739"/>
    </location>
</feature>
<dbReference type="HOGENOM" id="CLU_014304_2_0_1"/>
<feature type="compositionally biased region" description="Basic and acidic residues" evidence="3">
    <location>
        <begin position="724"/>
        <end position="739"/>
    </location>
</feature>
<dbReference type="EMBL" id="CDHN01000001">
    <property type="protein sequence ID" value="CEJ81396.1"/>
    <property type="molecule type" value="Genomic_DNA"/>
</dbReference>
<dbReference type="Pfam" id="PF13041">
    <property type="entry name" value="PPR_2"/>
    <property type="match status" value="2"/>
</dbReference>
<dbReference type="Proteomes" id="UP000039046">
    <property type="component" value="Unassembled WGS sequence"/>
</dbReference>
<evidence type="ECO:0000256" key="1">
    <source>
        <dbReference type="ARBA" id="ARBA00007626"/>
    </source>
</evidence>
<dbReference type="InterPro" id="IPR011990">
    <property type="entry name" value="TPR-like_helical_dom_sf"/>
</dbReference>
<sequence>MAGLVNCTACLRRAVAAPLWQRSFTQASGAVKRIKTMIPEQQDTSSKGAVDAATATELIRNAVGNLSSEPDEKQLKQMQRNVRKQLQYMNDPWKIAKEVERMLEKDRYREALMLVEAISIYAGYVVSWNHLIDYQFKAGKGKAAVKLFNDMKKRGQHPNAQTYTILFNGFAHSNHPKLAVGEAFKHYNLLLQDRRLQPNATHMNALLFVCSKAGDIDSMFHVINTANDKARSPNAFTYTIILNALRHHALTGADDLAPAQKTANIATAVGRAKAIWSEVISGWTNGKTQIDEALVCAMGRILLQSPDKKDKLSVLDLIQQTMNIPNFTAKADKADLIRRFEPVKRKTLDDTALQSFEKPAAVARAASHKGLFATPTQNTLSLILKTAATLNLTTAGLSYWHHIVDTLSVAPDTDCYLRLLGMLKVGRASSQAASFMPIIPRGDLNPRMYKIAMEACIRDNINDHVVPNARSILTSMLERLPTPDIHTLRLYLHTALVSHARFRNKVAKNTELKDEAKRDYALQITAAIDGLWEPYRALYNKYFKNLPSTAAVPGKILYNEQREVIALARAMFSAYNKVVSENMLSAEELAPLKPVGARINREIQAFYSIPDENADGDLPSFEAGRGKRGKNSEKSKTTPLILHQGGDFIWDTGKATLEPENHKEREHGHRHEQRFESNREGGREFRRSDEHSGRRPHRGARRHEDRINDSDNHRPNRQQGGQRFNDRRHQRDSYRQQQE</sequence>
<evidence type="ECO:0000256" key="2">
    <source>
        <dbReference type="PROSITE-ProRule" id="PRU00708"/>
    </source>
</evidence>
<feature type="region of interest" description="Disordered" evidence="3">
    <location>
        <begin position="614"/>
        <end position="647"/>
    </location>
</feature>
<dbReference type="Gene3D" id="1.25.40.10">
    <property type="entry name" value="Tetratricopeptide repeat domain"/>
    <property type="match status" value="1"/>
</dbReference>
<dbReference type="InterPro" id="IPR050872">
    <property type="entry name" value="PPR_P_subfamily"/>
</dbReference>
<feature type="compositionally biased region" description="Basic and acidic residues" evidence="3">
    <location>
        <begin position="702"/>
        <end position="714"/>
    </location>
</feature>
<reference evidence="4 5" key="1">
    <citation type="journal article" date="2015" name="Genome Announc.">
        <title>Draft Genome Sequence and Gene Annotation of the Entomopathogenic Fungus Verticillium hemipterigenum.</title>
        <authorList>
            <person name="Horn F."/>
            <person name="Habel A."/>
            <person name="Scharf D.H."/>
            <person name="Dworschak J."/>
            <person name="Brakhage A.A."/>
            <person name="Guthke R."/>
            <person name="Hertweck C."/>
            <person name="Linde J."/>
        </authorList>
    </citation>
    <scope>NUCLEOTIDE SEQUENCE [LARGE SCALE GENOMIC DNA]</scope>
</reference>
<dbReference type="NCBIfam" id="TIGR00756">
    <property type="entry name" value="PPR"/>
    <property type="match status" value="1"/>
</dbReference>
<evidence type="ECO:0000313" key="4">
    <source>
        <dbReference type="EMBL" id="CEJ81396.1"/>
    </source>
</evidence>
<evidence type="ECO:0000313" key="5">
    <source>
        <dbReference type="Proteomes" id="UP000039046"/>
    </source>
</evidence>
<protein>
    <recommendedName>
        <fullName evidence="6">Pentatricopeptide repeat protein</fullName>
    </recommendedName>
</protein>
<dbReference type="OrthoDB" id="185373at2759"/>
<name>A0A0A1STA0_9HYPO</name>
<dbReference type="STRING" id="1531966.A0A0A1STA0"/>
<dbReference type="PROSITE" id="PS51375">
    <property type="entry name" value="PPR"/>
    <property type="match status" value="1"/>
</dbReference>
<evidence type="ECO:0008006" key="6">
    <source>
        <dbReference type="Google" id="ProtNLM"/>
    </source>
</evidence>
<organism evidence="4 5">
    <name type="scientific">[Torrubiella] hemipterigena</name>
    <dbReference type="NCBI Taxonomy" id="1531966"/>
    <lineage>
        <taxon>Eukaryota</taxon>
        <taxon>Fungi</taxon>
        <taxon>Dikarya</taxon>
        <taxon>Ascomycota</taxon>
        <taxon>Pezizomycotina</taxon>
        <taxon>Sordariomycetes</taxon>
        <taxon>Hypocreomycetidae</taxon>
        <taxon>Hypocreales</taxon>
        <taxon>Clavicipitaceae</taxon>
        <taxon>Clavicipitaceae incertae sedis</taxon>
        <taxon>'Torrubiella' clade</taxon>
    </lineage>
</organism>
<dbReference type="InterPro" id="IPR002885">
    <property type="entry name" value="PPR_rpt"/>
</dbReference>
<feature type="repeat" description="PPR" evidence="2">
    <location>
        <begin position="124"/>
        <end position="158"/>
    </location>
</feature>